<proteinExistence type="evidence at transcript level"/>
<sequence>MGRGGWPLHTFFQQTWMVLEEAEEEKLTHIQKGQQNEGEGDKGALMIFMYDKQEREFIY</sequence>
<organism evidence="1">
    <name type="scientific">Lotus japonicus</name>
    <name type="common">Lotus corniculatus var. japonicus</name>
    <dbReference type="NCBI Taxonomy" id="34305"/>
    <lineage>
        <taxon>Eukaryota</taxon>
        <taxon>Viridiplantae</taxon>
        <taxon>Streptophyta</taxon>
        <taxon>Embryophyta</taxon>
        <taxon>Tracheophyta</taxon>
        <taxon>Spermatophyta</taxon>
        <taxon>Magnoliopsida</taxon>
        <taxon>eudicotyledons</taxon>
        <taxon>Gunneridae</taxon>
        <taxon>Pentapetalae</taxon>
        <taxon>rosids</taxon>
        <taxon>fabids</taxon>
        <taxon>Fabales</taxon>
        <taxon>Fabaceae</taxon>
        <taxon>Papilionoideae</taxon>
        <taxon>50 kb inversion clade</taxon>
        <taxon>NPAAA clade</taxon>
        <taxon>Hologalegina</taxon>
        <taxon>robinioid clade</taxon>
        <taxon>Loteae</taxon>
        <taxon>Lotus</taxon>
    </lineage>
</organism>
<dbReference type="EMBL" id="BT143344">
    <property type="protein sequence ID" value="AFK43138.1"/>
    <property type="molecule type" value="mRNA"/>
</dbReference>
<dbReference type="AlphaFoldDB" id="I3SS96"/>
<protein>
    <submittedName>
        <fullName evidence="1">Uncharacterized protein</fullName>
    </submittedName>
</protein>
<name>I3SS96_LOTJA</name>
<reference evidence="1" key="1">
    <citation type="submission" date="2012-05" db="EMBL/GenBank/DDBJ databases">
        <authorList>
            <person name="Krishnakumar V."/>
            <person name="Cheung F."/>
            <person name="Xiao Y."/>
            <person name="Chan A."/>
            <person name="Moskal W.A."/>
            <person name="Town C.D."/>
        </authorList>
    </citation>
    <scope>NUCLEOTIDE SEQUENCE</scope>
</reference>
<accession>I3SS96</accession>
<evidence type="ECO:0000313" key="1">
    <source>
        <dbReference type="EMBL" id="AFK43138.1"/>
    </source>
</evidence>